<reference evidence="3 5" key="1">
    <citation type="journal article" date="2012" name="Nature">
        <title>Algal genomes reveal evolutionary mosaicism and the fate of nucleomorphs.</title>
        <authorList>
            <consortium name="DOE Joint Genome Institute"/>
            <person name="Curtis B.A."/>
            <person name="Tanifuji G."/>
            <person name="Burki F."/>
            <person name="Gruber A."/>
            <person name="Irimia M."/>
            <person name="Maruyama S."/>
            <person name="Arias M.C."/>
            <person name="Ball S.G."/>
            <person name="Gile G.H."/>
            <person name="Hirakawa Y."/>
            <person name="Hopkins J.F."/>
            <person name="Kuo A."/>
            <person name="Rensing S.A."/>
            <person name="Schmutz J."/>
            <person name="Symeonidi A."/>
            <person name="Elias M."/>
            <person name="Eveleigh R.J."/>
            <person name="Herman E.K."/>
            <person name="Klute M.J."/>
            <person name="Nakayama T."/>
            <person name="Obornik M."/>
            <person name="Reyes-Prieto A."/>
            <person name="Armbrust E.V."/>
            <person name="Aves S.J."/>
            <person name="Beiko R.G."/>
            <person name="Coutinho P."/>
            <person name="Dacks J.B."/>
            <person name="Durnford D.G."/>
            <person name="Fast N.M."/>
            <person name="Green B.R."/>
            <person name="Grisdale C.J."/>
            <person name="Hempel F."/>
            <person name="Henrissat B."/>
            <person name="Hoppner M.P."/>
            <person name="Ishida K."/>
            <person name="Kim E."/>
            <person name="Koreny L."/>
            <person name="Kroth P.G."/>
            <person name="Liu Y."/>
            <person name="Malik S.B."/>
            <person name="Maier U.G."/>
            <person name="McRose D."/>
            <person name="Mock T."/>
            <person name="Neilson J.A."/>
            <person name="Onodera N.T."/>
            <person name="Poole A.M."/>
            <person name="Pritham E.J."/>
            <person name="Richards T.A."/>
            <person name="Rocap G."/>
            <person name="Roy S.W."/>
            <person name="Sarai C."/>
            <person name="Schaack S."/>
            <person name="Shirato S."/>
            <person name="Slamovits C.H."/>
            <person name="Spencer D.F."/>
            <person name="Suzuki S."/>
            <person name="Worden A.Z."/>
            <person name="Zauner S."/>
            <person name="Barry K."/>
            <person name="Bell C."/>
            <person name="Bharti A.K."/>
            <person name="Crow J.A."/>
            <person name="Grimwood J."/>
            <person name="Kramer R."/>
            <person name="Lindquist E."/>
            <person name="Lucas S."/>
            <person name="Salamov A."/>
            <person name="McFadden G.I."/>
            <person name="Lane C.E."/>
            <person name="Keeling P.J."/>
            <person name="Gray M.W."/>
            <person name="Grigoriev I.V."/>
            <person name="Archibald J.M."/>
        </authorList>
    </citation>
    <scope>NUCLEOTIDE SEQUENCE</scope>
    <source>
        <strain evidence="3 5">CCMP2712</strain>
    </source>
</reference>
<feature type="region of interest" description="Disordered" evidence="1">
    <location>
        <begin position="224"/>
        <end position="305"/>
    </location>
</feature>
<dbReference type="RefSeq" id="XP_005834636.1">
    <property type="nucleotide sequence ID" value="XM_005834579.1"/>
</dbReference>
<accession>L1JGM4</accession>
<evidence type="ECO:0000313" key="4">
    <source>
        <dbReference type="EnsemblProtists" id="EKX47656"/>
    </source>
</evidence>
<organism evidence="3">
    <name type="scientific">Guillardia theta (strain CCMP2712)</name>
    <name type="common">Cryptophyte</name>
    <dbReference type="NCBI Taxonomy" id="905079"/>
    <lineage>
        <taxon>Eukaryota</taxon>
        <taxon>Cryptophyceae</taxon>
        <taxon>Pyrenomonadales</taxon>
        <taxon>Geminigeraceae</taxon>
        <taxon>Guillardia</taxon>
    </lineage>
</organism>
<evidence type="ECO:0000256" key="1">
    <source>
        <dbReference type="SAM" id="MobiDB-lite"/>
    </source>
</evidence>
<evidence type="ECO:0000256" key="2">
    <source>
        <dbReference type="SAM" id="SignalP"/>
    </source>
</evidence>
<evidence type="ECO:0000313" key="5">
    <source>
        <dbReference type="Proteomes" id="UP000011087"/>
    </source>
</evidence>
<dbReference type="Proteomes" id="UP000011087">
    <property type="component" value="Unassembled WGS sequence"/>
</dbReference>
<dbReference type="EnsemblProtists" id="EKX47656">
    <property type="protein sequence ID" value="EKX47656"/>
    <property type="gene ID" value="GUITHDRAFT_162667"/>
</dbReference>
<name>L1JGM4_GUITC</name>
<dbReference type="HOGENOM" id="CLU_913508_0_0_1"/>
<feature type="chain" id="PRO_5008771309" evidence="2">
    <location>
        <begin position="17"/>
        <end position="305"/>
    </location>
</feature>
<proteinExistence type="predicted"/>
<sequence>MRVRLVLLACCAVLGASTVCSPVHSEAGGVAGNECLRLRGGADSGENKGQNKRRLKLRYWRDELGFRVYTSKKIDPNGFPTYPAHPPPFHPSVRMRCMLRVALQEIRKERMTRLPPDGMDFEGDALPQELFRSYLFRKARGPTTSDVPLYSSDHDELVTIDEFLKLKAAAWEDTEGGKRGEEEDGGDSGTVFADYSELMKRNVTVIDGNTTSYVELSMQVLHGADQGDGREGGESEGDAEEGMVEEGDDRGEKLSEHAADVATTNRLEKKSLGKKEGKLKEKTSVKGEGLSLKKKNRKQRTPKES</sequence>
<evidence type="ECO:0000313" key="3">
    <source>
        <dbReference type="EMBL" id="EKX47656.1"/>
    </source>
</evidence>
<keyword evidence="5" id="KW-1185">Reference proteome</keyword>
<reference evidence="5" key="2">
    <citation type="submission" date="2012-11" db="EMBL/GenBank/DDBJ databases">
        <authorList>
            <person name="Kuo A."/>
            <person name="Curtis B.A."/>
            <person name="Tanifuji G."/>
            <person name="Burki F."/>
            <person name="Gruber A."/>
            <person name="Irimia M."/>
            <person name="Maruyama S."/>
            <person name="Arias M.C."/>
            <person name="Ball S.G."/>
            <person name="Gile G.H."/>
            <person name="Hirakawa Y."/>
            <person name="Hopkins J.F."/>
            <person name="Rensing S.A."/>
            <person name="Schmutz J."/>
            <person name="Symeonidi A."/>
            <person name="Elias M."/>
            <person name="Eveleigh R.J."/>
            <person name="Herman E.K."/>
            <person name="Klute M.J."/>
            <person name="Nakayama T."/>
            <person name="Obornik M."/>
            <person name="Reyes-Prieto A."/>
            <person name="Armbrust E.V."/>
            <person name="Aves S.J."/>
            <person name="Beiko R.G."/>
            <person name="Coutinho P."/>
            <person name="Dacks J.B."/>
            <person name="Durnford D.G."/>
            <person name="Fast N.M."/>
            <person name="Green B.R."/>
            <person name="Grisdale C."/>
            <person name="Hempe F."/>
            <person name="Henrissat B."/>
            <person name="Hoppner M.P."/>
            <person name="Ishida K.-I."/>
            <person name="Kim E."/>
            <person name="Koreny L."/>
            <person name="Kroth P.G."/>
            <person name="Liu Y."/>
            <person name="Malik S.-B."/>
            <person name="Maier U.G."/>
            <person name="McRose D."/>
            <person name="Mock T."/>
            <person name="Neilson J.A."/>
            <person name="Onodera N.T."/>
            <person name="Poole A.M."/>
            <person name="Pritham E.J."/>
            <person name="Richards T.A."/>
            <person name="Rocap G."/>
            <person name="Roy S.W."/>
            <person name="Sarai C."/>
            <person name="Schaack S."/>
            <person name="Shirato S."/>
            <person name="Slamovits C.H."/>
            <person name="Spencer D.F."/>
            <person name="Suzuki S."/>
            <person name="Worden A.Z."/>
            <person name="Zauner S."/>
            <person name="Barry K."/>
            <person name="Bell C."/>
            <person name="Bharti A.K."/>
            <person name="Crow J.A."/>
            <person name="Grimwood J."/>
            <person name="Kramer R."/>
            <person name="Lindquist E."/>
            <person name="Lucas S."/>
            <person name="Salamov A."/>
            <person name="McFadden G.I."/>
            <person name="Lane C.E."/>
            <person name="Keeling P.J."/>
            <person name="Gray M.W."/>
            <person name="Grigoriev I.V."/>
            <person name="Archibald J.M."/>
        </authorList>
    </citation>
    <scope>NUCLEOTIDE SEQUENCE</scope>
    <source>
        <strain evidence="5">CCMP2712</strain>
    </source>
</reference>
<dbReference type="SUPFAM" id="SSF144210">
    <property type="entry name" value="Nop10-like SnoRNP"/>
    <property type="match status" value="1"/>
</dbReference>
<feature type="compositionally biased region" description="Basic and acidic residues" evidence="1">
    <location>
        <begin position="250"/>
        <end position="259"/>
    </location>
</feature>
<dbReference type="GO" id="GO:0001522">
    <property type="term" value="P:pseudouridine synthesis"/>
    <property type="evidence" value="ECO:0007669"/>
    <property type="project" value="InterPro"/>
</dbReference>
<dbReference type="InterPro" id="IPR036756">
    <property type="entry name" value="H/ACA_rnp_Nop10_sf"/>
</dbReference>
<feature type="compositionally biased region" description="Acidic residues" evidence="1">
    <location>
        <begin position="234"/>
        <end position="249"/>
    </location>
</feature>
<feature type="signal peptide" evidence="2">
    <location>
        <begin position="1"/>
        <end position="16"/>
    </location>
</feature>
<feature type="compositionally biased region" description="Basic and acidic residues" evidence="1">
    <location>
        <begin position="266"/>
        <end position="285"/>
    </location>
</feature>
<reference evidence="4" key="3">
    <citation type="submission" date="2015-06" db="UniProtKB">
        <authorList>
            <consortium name="EnsemblProtists"/>
        </authorList>
    </citation>
    <scope>IDENTIFICATION</scope>
</reference>
<protein>
    <submittedName>
        <fullName evidence="3 4">Uncharacterized protein</fullName>
    </submittedName>
</protein>
<dbReference type="PaxDb" id="55529-EKX47656"/>
<feature type="compositionally biased region" description="Basic residues" evidence="1">
    <location>
        <begin position="292"/>
        <end position="305"/>
    </location>
</feature>
<dbReference type="EMBL" id="JH992989">
    <property type="protein sequence ID" value="EKX47656.1"/>
    <property type="molecule type" value="Genomic_DNA"/>
</dbReference>
<dbReference type="GeneID" id="17304208"/>
<dbReference type="KEGG" id="gtt:GUITHDRAFT_162667"/>
<dbReference type="AlphaFoldDB" id="L1JGM4"/>
<keyword evidence="2" id="KW-0732">Signal</keyword>
<gene>
    <name evidence="3" type="ORF">GUITHDRAFT_162667</name>
</gene>
<dbReference type="GO" id="GO:0042254">
    <property type="term" value="P:ribosome biogenesis"/>
    <property type="evidence" value="ECO:0007669"/>
    <property type="project" value="InterPro"/>
</dbReference>
<dbReference type="GO" id="GO:0030515">
    <property type="term" value="F:snoRNA binding"/>
    <property type="evidence" value="ECO:0007669"/>
    <property type="project" value="InterPro"/>
</dbReference>